<comment type="caution">
    <text evidence="1">The sequence shown here is derived from an EMBL/GenBank/DDBJ whole genome shotgun (WGS) entry which is preliminary data.</text>
</comment>
<keyword evidence="2" id="KW-1185">Reference proteome</keyword>
<dbReference type="AlphaFoldDB" id="A0A554ND35"/>
<accession>A0A554ND35</accession>
<proteinExistence type="predicted"/>
<dbReference type="RefSeq" id="WP_144261140.1">
    <property type="nucleotide sequence ID" value="NZ_QMDX01000002.1"/>
</dbReference>
<protein>
    <recommendedName>
        <fullName evidence="3">Small CPxCG-related zinc finger protein</fullName>
    </recommendedName>
</protein>
<dbReference type="InParanoid" id="A0A554ND35"/>
<evidence type="ECO:0008006" key="3">
    <source>
        <dbReference type="Google" id="ProtNLM"/>
    </source>
</evidence>
<reference evidence="1 2" key="1">
    <citation type="submission" date="2018-06" db="EMBL/GenBank/DDBJ databases">
        <title>Natronomonas sp. F16-60 a new haloarchaeon isolated from a solar saltern of Isla Cristina, Huelva, Spain.</title>
        <authorList>
            <person name="Duran-Viseras A."/>
            <person name="Sanchez-Porro C."/>
            <person name="Ventosa A."/>
        </authorList>
    </citation>
    <scope>NUCLEOTIDE SEQUENCE [LARGE SCALE GENOMIC DNA]</scope>
    <source>
        <strain evidence="1 2">F16-60</strain>
    </source>
</reference>
<gene>
    <name evidence="1" type="ORF">DP107_05485</name>
</gene>
<dbReference type="Proteomes" id="UP000319894">
    <property type="component" value="Unassembled WGS sequence"/>
</dbReference>
<dbReference type="EMBL" id="QMDX01000002">
    <property type="protein sequence ID" value="TSD15301.1"/>
    <property type="molecule type" value="Genomic_DNA"/>
</dbReference>
<name>A0A554ND35_9EURY</name>
<evidence type="ECO:0000313" key="2">
    <source>
        <dbReference type="Proteomes" id="UP000319894"/>
    </source>
</evidence>
<evidence type="ECO:0000313" key="1">
    <source>
        <dbReference type="EMBL" id="TSD15301.1"/>
    </source>
</evidence>
<dbReference type="OrthoDB" id="212944at2157"/>
<dbReference type="InterPro" id="IPR046243">
    <property type="entry name" value="DUF6276"/>
</dbReference>
<dbReference type="Pfam" id="PF19792">
    <property type="entry name" value="DUF6276"/>
    <property type="match status" value="1"/>
</dbReference>
<sequence length="136" mass="14873">MRCPVCNAAVVPFDVPEEYRGHLPAETEHAGLCSRCLRLHPADEGDGDFEQLGEEFPQDPDVAVPMAIAIGLLDSLALNRQNIEELLDVVIEAGVDPILTVDRLQTQGSTDPAVDLNRRMEQLQQLINANSEEEAA</sequence>
<organism evidence="1 2">
    <name type="scientific">Haloglomus irregulare</name>
    <dbReference type="NCBI Taxonomy" id="2234134"/>
    <lineage>
        <taxon>Archaea</taxon>
        <taxon>Methanobacteriati</taxon>
        <taxon>Methanobacteriota</taxon>
        <taxon>Stenosarchaea group</taxon>
        <taxon>Halobacteria</taxon>
        <taxon>Halobacteriales</taxon>
        <taxon>Natronomonadaceae</taxon>
        <taxon>Haloglomus</taxon>
    </lineage>
</organism>